<dbReference type="RefSeq" id="WP_087632854.1">
    <property type="nucleotide sequence ID" value="NZ_FCNZ02000025.1"/>
</dbReference>
<reference evidence="2" key="1">
    <citation type="submission" date="2016-01" db="EMBL/GenBank/DDBJ databases">
        <authorList>
            <person name="Peeters Charlotte."/>
        </authorList>
    </citation>
    <scope>NUCLEOTIDE SEQUENCE</scope>
    <source>
        <strain evidence="2">LMG 22936</strain>
    </source>
</reference>
<dbReference type="AlphaFoldDB" id="A0A158K327"/>
<comment type="caution">
    <text evidence="2">The sequence shown here is derived from an EMBL/GenBank/DDBJ whole genome shotgun (WGS) entry which is preliminary data.</text>
</comment>
<feature type="transmembrane region" description="Helical" evidence="1">
    <location>
        <begin position="62"/>
        <end position="83"/>
    </location>
</feature>
<keyword evidence="3" id="KW-1185">Reference proteome</keyword>
<evidence type="ECO:0000313" key="3">
    <source>
        <dbReference type="Proteomes" id="UP000054717"/>
    </source>
</evidence>
<feature type="transmembrane region" description="Helical" evidence="1">
    <location>
        <begin position="36"/>
        <end position="56"/>
    </location>
</feature>
<organism evidence="2 3">
    <name type="scientific">Caballeronia telluris</name>
    <dbReference type="NCBI Taxonomy" id="326475"/>
    <lineage>
        <taxon>Bacteria</taxon>
        <taxon>Pseudomonadati</taxon>
        <taxon>Pseudomonadota</taxon>
        <taxon>Betaproteobacteria</taxon>
        <taxon>Burkholderiales</taxon>
        <taxon>Burkholderiaceae</taxon>
        <taxon>Caballeronia</taxon>
    </lineage>
</organism>
<feature type="transmembrane region" description="Helical" evidence="1">
    <location>
        <begin position="6"/>
        <end position="24"/>
    </location>
</feature>
<evidence type="ECO:0000256" key="1">
    <source>
        <dbReference type="SAM" id="Phobius"/>
    </source>
</evidence>
<name>A0A158K327_9BURK</name>
<dbReference type="STRING" id="326475.AWB66_05082"/>
<protein>
    <submittedName>
        <fullName evidence="2">Uncharacterized protein</fullName>
    </submittedName>
</protein>
<dbReference type="EMBL" id="FCNZ02000025">
    <property type="protein sequence ID" value="SAL74881.1"/>
    <property type="molecule type" value="Genomic_DNA"/>
</dbReference>
<sequence length="92" mass="9666">MIPWALLVAAALIIGIVCYAHYEIPGFTRGVGKRRTAHLVLIVVGLAFGAMAAYTLNLPMPAWLAVLPGFGTIHVPAAAILGLKRLRGSGMS</sequence>
<evidence type="ECO:0000313" key="2">
    <source>
        <dbReference type="EMBL" id="SAL74881.1"/>
    </source>
</evidence>
<keyword evidence="1" id="KW-0472">Membrane</keyword>
<proteinExistence type="predicted"/>
<gene>
    <name evidence="2" type="ORF">AWB66_05082</name>
</gene>
<dbReference type="Proteomes" id="UP000054717">
    <property type="component" value="Unassembled WGS sequence"/>
</dbReference>
<keyword evidence="1" id="KW-1133">Transmembrane helix</keyword>
<keyword evidence="1" id="KW-0812">Transmembrane</keyword>
<accession>A0A158K327</accession>